<evidence type="ECO:0000313" key="3">
    <source>
        <dbReference type="Proteomes" id="UP000280307"/>
    </source>
</evidence>
<evidence type="ECO:0000259" key="1">
    <source>
        <dbReference type="Pfam" id="PF05685"/>
    </source>
</evidence>
<reference evidence="2 3" key="1">
    <citation type="submission" date="2018-12" db="EMBL/GenBank/DDBJ databases">
        <title>Genome Sequence of Candidatus Viridilinea halotolerans isolated from saline sulfide-rich spring.</title>
        <authorList>
            <person name="Grouzdev D.S."/>
            <person name="Burganskaya E.I."/>
            <person name="Krutkina M.S."/>
            <person name="Sukhacheva M.V."/>
            <person name="Gorlenko V.M."/>
        </authorList>
    </citation>
    <scope>NUCLEOTIDE SEQUENCE [LARGE SCALE GENOMIC DNA]</scope>
    <source>
        <strain evidence="2">Chok-6</strain>
    </source>
</reference>
<evidence type="ECO:0000313" key="2">
    <source>
        <dbReference type="EMBL" id="RRR76238.1"/>
    </source>
</evidence>
<dbReference type="AlphaFoldDB" id="A0A426U7W2"/>
<dbReference type="PANTHER" id="PTHR34107">
    <property type="entry name" value="SLL0198 PROTEIN-RELATED"/>
    <property type="match status" value="1"/>
</dbReference>
<dbReference type="Proteomes" id="UP000280307">
    <property type="component" value="Unassembled WGS sequence"/>
</dbReference>
<keyword evidence="2" id="KW-0255">Endonuclease</keyword>
<proteinExistence type="predicted"/>
<name>A0A426U7W2_9CHLR</name>
<dbReference type="GO" id="GO:0004519">
    <property type="term" value="F:endonuclease activity"/>
    <property type="evidence" value="ECO:0007669"/>
    <property type="project" value="UniProtKB-KW"/>
</dbReference>
<dbReference type="InterPro" id="IPR008538">
    <property type="entry name" value="Uma2"/>
</dbReference>
<dbReference type="Pfam" id="PF05685">
    <property type="entry name" value="Uma2"/>
    <property type="match status" value="1"/>
</dbReference>
<dbReference type="CDD" id="cd06260">
    <property type="entry name" value="DUF820-like"/>
    <property type="match status" value="1"/>
</dbReference>
<feature type="domain" description="Putative restriction endonuclease" evidence="1">
    <location>
        <begin position="26"/>
        <end position="180"/>
    </location>
</feature>
<gene>
    <name evidence="2" type="ORF">EI684_03365</name>
</gene>
<dbReference type="SUPFAM" id="SSF52980">
    <property type="entry name" value="Restriction endonuclease-like"/>
    <property type="match status" value="1"/>
</dbReference>
<keyword evidence="2" id="KW-0540">Nuclease</keyword>
<dbReference type="InterPro" id="IPR011335">
    <property type="entry name" value="Restrct_endonuc-II-like"/>
</dbReference>
<dbReference type="PANTHER" id="PTHR34107:SF1">
    <property type="entry name" value="SLL0198 PROTEIN"/>
    <property type="match status" value="1"/>
</dbReference>
<accession>A0A426U7W2</accession>
<keyword evidence="2" id="KW-0378">Hydrolase</keyword>
<dbReference type="InterPro" id="IPR012296">
    <property type="entry name" value="Nuclease_put_TT1808"/>
</dbReference>
<comment type="caution">
    <text evidence="2">The sequence shown here is derived from an EMBL/GenBank/DDBJ whole genome shotgun (WGS) entry which is preliminary data.</text>
</comment>
<dbReference type="EMBL" id="RSAS01000130">
    <property type="protein sequence ID" value="RRR76238.1"/>
    <property type="molecule type" value="Genomic_DNA"/>
</dbReference>
<sequence length="185" mass="20258">MYMTMSTKTNFNDDEHYTSEDYGLNELVEGGLAPLRPASDEHGAYELNVALALRMFADAHGLGKVRTGDVGIMTKREPTTVLTADVVFISNKRYAQKSGKGFLPFAPDLVVEVVTPEYSRAALSQKLAAYFAIEVRLVWVLDAESRTVFAYTATNEVQTFGPDDTLTGEPVLPGLRVAVASLFEV</sequence>
<organism evidence="2 3">
    <name type="scientific">Candidatus Viridilinea halotolerans</name>
    <dbReference type="NCBI Taxonomy" id="2491704"/>
    <lineage>
        <taxon>Bacteria</taxon>
        <taxon>Bacillati</taxon>
        <taxon>Chloroflexota</taxon>
        <taxon>Chloroflexia</taxon>
        <taxon>Chloroflexales</taxon>
        <taxon>Chloroflexineae</taxon>
        <taxon>Oscillochloridaceae</taxon>
        <taxon>Candidatus Viridilinea</taxon>
    </lineage>
</organism>
<protein>
    <submittedName>
        <fullName evidence="2">Uma2 family endonuclease</fullName>
    </submittedName>
</protein>
<dbReference type="Gene3D" id="3.90.1570.10">
    <property type="entry name" value="tt1808, chain A"/>
    <property type="match status" value="1"/>
</dbReference>